<dbReference type="InterPro" id="IPR036412">
    <property type="entry name" value="HAD-like_sf"/>
</dbReference>
<gene>
    <name evidence="1" type="ORF">D0Y50_13830</name>
</gene>
<dbReference type="EMBL" id="CP031769">
    <property type="protein sequence ID" value="AXR07330.1"/>
    <property type="molecule type" value="Genomic_DNA"/>
</dbReference>
<dbReference type="InterPro" id="IPR010037">
    <property type="entry name" value="FkbH_domain"/>
</dbReference>
<dbReference type="SUPFAM" id="SSF56784">
    <property type="entry name" value="HAD-like"/>
    <property type="match status" value="1"/>
</dbReference>
<proteinExistence type="predicted"/>
<dbReference type="InterPro" id="IPR016181">
    <property type="entry name" value="Acyl_CoA_acyltransferase"/>
</dbReference>
<organism evidence="1 2">
    <name type="scientific">Salinimonas sediminis</name>
    <dbReference type="NCBI Taxonomy" id="2303538"/>
    <lineage>
        <taxon>Bacteria</taxon>
        <taxon>Pseudomonadati</taxon>
        <taxon>Pseudomonadota</taxon>
        <taxon>Gammaproteobacteria</taxon>
        <taxon>Alteromonadales</taxon>
        <taxon>Alteromonadaceae</taxon>
        <taxon>Alteromonas/Salinimonas group</taxon>
        <taxon>Salinimonas</taxon>
    </lineage>
</organism>
<evidence type="ECO:0000313" key="1">
    <source>
        <dbReference type="EMBL" id="AXR07330.1"/>
    </source>
</evidence>
<accession>A0A346NP73</accession>
<name>A0A346NP73_9ALTE</name>
<dbReference type="NCBIfam" id="TIGR01686">
    <property type="entry name" value="FkbH"/>
    <property type="match status" value="1"/>
</dbReference>
<dbReference type="AlphaFoldDB" id="A0A346NP73"/>
<protein>
    <submittedName>
        <fullName evidence="1">HAD-IIIC family phosphatase</fullName>
    </submittedName>
</protein>
<dbReference type="Proteomes" id="UP000262073">
    <property type="component" value="Chromosome"/>
</dbReference>
<reference evidence="1 2" key="1">
    <citation type="submission" date="2018-08" db="EMBL/GenBank/DDBJ databases">
        <title>Salinimonas sediminis sp. nov., a piezophilic bacterium isolated from a deep-sea sediment sample from the New Britain Trench.</title>
        <authorList>
            <person name="Cao J."/>
        </authorList>
    </citation>
    <scope>NUCLEOTIDE SEQUENCE [LARGE SCALE GENOMIC DNA]</scope>
    <source>
        <strain evidence="1 2">N102</strain>
    </source>
</reference>
<sequence>MENCMVASQKLLAGAIAKSTFSPEILNKYDLDYVSSSISMSSRLDFSNTLATLLLKAIKGNEIYKQIYLDERLRFSPFSKSKETQCQYFIDIFKIESEALSYLDVTCRKNISRINEKLIYNNEEADSILLVGDCLMNEVRVFLPDALYKRSVFSNLDCQYFSGGDLSVEIEKTKVMFDSKKYAVIIVSIFSFTASNLFSKAIRSIDSISELEMNVAIDNLILEARKYILGVRSFTSSPILFHNVSGLPIGAKRRLNPLASSLSKKMKLFLKVLNSRIEKDLLGIENIILLDERRIALKYGEKSLSRSPIPKSMKKFVHTSYFGMHLATEHAYYLDQLSKVKGKKVICVDFDNTLWSGVMADGEVLHYHHKQLLLKELKELGILIVAVSKNHAENIRWEELSICKDVFSDIHINWNKKYLNIILVAKRMNLSLRNFIFVDDNKMELELVSKKIPELLCLDANDEETWATLKIMKKAECTASTYEAKRRTVMYQEQIERSVEIEAVDSDDAYQLLGLSIFFSKAKKSNLNRIEELINRTNQFNTTTTRYSRADLKTMLADPAFLFYTANLSDKFGDLGLVSVIIIEKLGLHCTISNFVMSCRAMGYEVEVSFMREVLLELRSLGVETVSGKIIPTNRNLPCRDIYKKLGFKKNNDEWCLELPNWSACDPIDWISFGVEG</sequence>
<keyword evidence="2" id="KW-1185">Reference proteome</keyword>
<dbReference type="InterPro" id="IPR010033">
    <property type="entry name" value="HAD_SF_ppase_IIIC"/>
</dbReference>
<dbReference type="KEGG" id="salm:D0Y50_13830"/>
<evidence type="ECO:0000313" key="2">
    <source>
        <dbReference type="Proteomes" id="UP000262073"/>
    </source>
</evidence>
<dbReference type="InterPro" id="IPR023214">
    <property type="entry name" value="HAD_sf"/>
</dbReference>
<dbReference type="NCBIfam" id="TIGR01681">
    <property type="entry name" value="HAD-SF-IIIC"/>
    <property type="match status" value="1"/>
</dbReference>
<dbReference type="Gene3D" id="3.40.50.1000">
    <property type="entry name" value="HAD superfamily/HAD-like"/>
    <property type="match status" value="1"/>
</dbReference>
<dbReference type="SUPFAM" id="SSF55729">
    <property type="entry name" value="Acyl-CoA N-acyltransferases (Nat)"/>
    <property type="match status" value="1"/>
</dbReference>